<evidence type="ECO:0000313" key="3">
    <source>
        <dbReference type="Proteomes" id="UP001603978"/>
    </source>
</evidence>
<gene>
    <name evidence="2" type="ORF">ACFLIM_24250</name>
</gene>
<keyword evidence="3" id="KW-1185">Reference proteome</keyword>
<reference evidence="2 3" key="1">
    <citation type="submission" date="2024-10" db="EMBL/GenBank/DDBJ databases">
        <authorList>
            <person name="Topkara A.R."/>
            <person name="Saygin H."/>
        </authorList>
    </citation>
    <scope>NUCLEOTIDE SEQUENCE [LARGE SCALE GENOMIC DNA]</scope>
    <source>
        <strain evidence="2 3">M3C6</strain>
    </source>
</reference>
<name>A0ABW7AG74_9ACTN</name>
<feature type="region of interest" description="Disordered" evidence="1">
    <location>
        <begin position="1"/>
        <end position="32"/>
    </location>
</feature>
<dbReference type="EMBL" id="JBICRM010000015">
    <property type="protein sequence ID" value="MFG1706311.1"/>
    <property type="molecule type" value="Genomic_DNA"/>
</dbReference>
<protein>
    <recommendedName>
        <fullName evidence="4">Thioredoxin</fullName>
    </recommendedName>
</protein>
<sequence>MSMLQSANGLPDHERGGLGQVAHGALTSPSDADDGPRLFLGYNTLPDPPFPLVGYLRCDLPPQAAALDPATMLRIVADSMRAHPVPPKESFDASRQRVAAAMRVDATVLVVPARAMAPEHSQAARALLANLIEGYYREGDAQSCVDAREVAVALGTDRAGTQVVLVAEQDPSGRYGAPSRIEGEPQGELFDLLGEVLDAQYTWTKAAFAL</sequence>
<accession>A0ABW7AG74</accession>
<evidence type="ECO:0008006" key="4">
    <source>
        <dbReference type="Google" id="ProtNLM"/>
    </source>
</evidence>
<organism evidence="2 3">
    <name type="scientific">Nonomuraea marmarensis</name>
    <dbReference type="NCBI Taxonomy" id="3351344"/>
    <lineage>
        <taxon>Bacteria</taxon>
        <taxon>Bacillati</taxon>
        <taxon>Actinomycetota</taxon>
        <taxon>Actinomycetes</taxon>
        <taxon>Streptosporangiales</taxon>
        <taxon>Streptosporangiaceae</taxon>
        <taxon>Nonomuraea</taxon>
    </lineage>
</organism>
<evidence type="ECO:0000256" key="1">
    <source>
        <dbReference type="SAM" id="MobiDB-lite"/>
    </source>
</evidence>
<comment type="caution">
    <text evidence="2">The sequence shown here is derived from an EMBL/GenBank/DDBJ whole genome shotgun (WGS) entry which is preliminary data.</text>
</comment>
<proteinExistence type="predicted"/>
<dbReference type="RefSeq" id="WP_393169060.1">
    <property type="nucleotide sequence ID" value="NZ_JBICRM010000015.1"/>
</dbReference>
<dbReference type="Proteomes" id="UP001603978">
    <property type="component" value="Unassembled WGS sequence"/>
</dbReference>
<evidence type="ECO:0000313" key="2">
    <source>
        <dbReference type="EMBL" id="MFG1706311.1"/>
    </source>
</evidence>